<protein>
    <submittedName>
        <fullName evidence="1">Uncharacterized protein</fullName>
    </submittedName>
</protein>
<dbReference type="Proteomes" id="UP000076532">
    <property type="component" value="Unassembled WGS sequence"/>
</dbReference>
<dbReference type="EMBL" id="KV417583">
    <property type="protein sequence ID" value="KZP17362.1"/>
    <property type="molecule type" value="Genomic_DNA"/>
</dbReference>
<proteinExistence type="predicted"/>
<name>A0A166G118_9AGAM</name>
<gene>
    <name evidence="1" type="ORF">FIBSPDRAFT_865030</name>
</gene>
<organism evidence="1 2">
    <name type="scientific">Athelia psychrophila</name>
    <dbReference type="NCBI Taxonomy" id="1759441"/>
    <lineage>
        <taxon>Eukaryota</taxon>
        <taxon>Fungi</taxon>
        <taxon>Dikarya</taxon>
        <taxon>Basidiomycota</taxon>
        <taxon>Agaricomycotina</taxon>
        <taxon>Agaricomycetes</taxon>
        <taxon>Agaricomycetidae</taxon>
        <taxon>Atheliales</taxon>
        <taxon>Atheliaceae</taxon>
        <taxon>Athelia</taxon>
    </lineage>
</organism>
<evidence type="ECO:0000313" key="2">
    <source>
        <dbReference type="Proteomes" id="UP000076532"/>
    </source>
</evidence>
<sequence length="67" mass="7197">MISIKSAAQIDANHGLTHGFESYCFPGQERPGQRESHSAPACAHPATCAPQVRLSATETSRHNPARI</sequence>
<reference evidence="1 2" key="1">
    <citation type="journal article" date="2016" name="Mol. Biol. Evol.">
        <title>Comparative Genomics of Early-Diverging Mushroom-Forming Fungi Provides Insights into the Origins of Lignocellulose Decay Capabilities.</title>
        <authorList>
            <person name="Nagy L.G."/>
            <person name="Riley R."/>
            <person name="Tritt A."/>
            <person name="Adam C."/>
            <person name="Daum C."/>
            <person name="Floudas D."/>
            <person name="Sun H."/>
            <person name="Yadav J.S."/>
            <person name="Pangilinan J."/>
            <person name="Larsson K.H."/>
            <person name="Matsuura K."/>
            <person name="Barry K."/>
            <person name="Labutti K."/>
            <person name="Kuo R."/>
            <person name="Ohm R.A."/>
            <person name="Bhattacharya S.S."/>
            <person name="Shirouzu T."/>
            <person name="Yoshinaga Y."/>
            <person name="Martin F.M."/>
            <person name="Grigoriev I.V."/>
            <person name="Hibbett D.S."/>
        </authorList>
    </citation>
    <scope>NUCLEOTIDE SEQUENCE [LARGE SCALE GENOMIC DNA]</scope>
    <source>
        <strain evidence="1 2">CBS 109695</strain>
    </source>
</reference>
<evidence type="ECO:0000313" key="1">
    <source>
        <dbReference type="EMBL" id="KZP17362.1"/>
    </source>
</evidence>
<keyword evidence="2" id="KW-1185">Reference proteome</keyword>
<feature type="non-terminal residue" evidence="1">
    <location>
        <position position="67"/>
    </location>
</feature>
<dbReference type="AlphaFoldDB" id="A0A166G118"/>
<accession>A0A166G118</accession>